<dbReference type="Gramene" id="mRNA:HanXRQr2_Chr02g0085981">
    <property type="protein sequence ID" value="CDS:HanXRQr2_Chr02g0085981.1"/>
    <property type="gene ID" value="HanXRQr2_Chr02g0085981"/>
</dbReference>
<protein>
    <submittedName>
        <fullName evidence="1">Uncharacterized protein</fullName>
    </submittedName>
</protein>
<name>A0A9K3P145_HELAN</name>
<gene>
    <name evidence="1" type="ORF">HanXRQr2_Chr02g0085981</name>
</gene>
<dbReference type="AlphaFoldDB" id="A0A9K3P145"/>
<proteinExistence type="predicted"/>
<evidence type="ECO:0000313" key="2">
    <source>
        <dbReference type="Proteomes" id="UP000215914"/>
    </source>
</evidence>
<sequence length="50" mass="5805">MITERQTNLILYLYLVEFEPSTSWIKGDTLQPEHVAWDTKASNCVDGNYL</sequence>
<organism evidence="1 2">
    <name type="scientific">Helianthus annuus</name>
    <name type="common">Common sunflower</name>
    <dbReference type="NCBI Taxonomy" id="4232"/>
    <lineage>
        <taxon>Eukaryota</taxon>
        <taxon>Viridiplantae</taxon>
        <taxon>Streptophyta</taxon>
        <taxon>Embryophyta</taxon>
        <taxon>Tracheophyta</taxon>
        <taxon>Spermatophyta</taxon>
        <taxon>Magnoliopsida</taxon>
        <taxon>eudicotyledons</taxon>
        <taxon>Gunneridae</taxon>
        <taxon>Pentapetalae</taxon>
        <taxon>asterids</taxon>
        <taxon>campanulids</taxon>
        <taxon>Asterales</taxon>
        <taxon>Asteraceae</taxon>
        <taxon>Asteroideae</taxon>
        <taxon>Heliantheae alliance</taxon>
        <taxon>Heliantheae</taxon>
        <taxon>Helianthus</taxon>
    </lineage>
</organism>
<comment type="caution">
    <text evidence="1">The sequence shown here is derived from an EMBL/GenBank/DDBJ whole genome shotgun (WGS) entry which is preliminary data.</text>
</comment>
<evidence type="ECO:0000313" key="1">
    <source>
        <dbReference type="EMBL" id="KAF5820189.1"/>
    </source>
</evidence>
<keyword evidence="2" id="KW-1185">Reference proteome</keyword>
<reference evidence="1" key="2">
    <citation type="submission" date="2020-06" db="EMBL/GenBank/DDBJ databases">
        <title>Helianthus annuus Genome sequencing and assembly Release 2.</title>
        <authorList>
            <person name="Gouzy J."/>
            <person name="Langlade N."/>
            <person name="Munos S."/>
        </authorList>
    </citation>
    <scope>NUCLEOTIDE SEQUENCE</scope>
    <source>
        <tissue evidence="1">Leaves</tissue>
    </source>
</reference>
<reference evidence="1" key="1">
    <citation type="journal article" date="2017" name="Nature">
        <title>The sunflower genome provides insights into oil metabolism, flowering and Asterid evolution.</title>
        <authorList>
            <person name="Badouin H."/>
            <person name="Gouzy J."/>
            <person name="Grassa C.J."/>
            <person name="Murat F."/>
            <person name="Staton S.E."/>
            <person name="Cottret L."/>
            <person name="Lelandais-Briere C."/>
            <person name="Owens G.L."/>
            <person name="Carrere S."/>
            <person name="Mayjonade B."/>
            <person name="Legrand L."/>
            <person name="Gill N."/>
            <person name="Kane N.C."/>
            <person name="Bowers J.E."/>
            <person name="Hubner S."/>
            <person name="Bellec A."/>
            <person name="Berard A."/>
            <person name="Berges H."/>
            <person name="Blanchet N."/>
            <person name="Boniface M.C."/>
            <person name="Brunel D."/>
            <person name="Catrice O."/>
            <person name="Chaidir N."/>
            <person name="Claudel C."/>
            <person name="Donnadieu C."/>
            <person name="Faraut T."/>
            <person name="Fievet G."/>
            <person name="Helmstetter N."/>
            <person name="King M."/>
            <person name="Knapp S.J."/>
            <person name="Lai Z."/>
            <person name="Le Paslier M.C."/>
            <person name="Lippi Y."/>
            <person name="Lorenzon L."/>
            <person name="Mandel J.R."/>
            <person name="Marage G."/>
            <person name="Marchand G."/>
            <person name="Marquand E."/>
            <person name="Bret-Mestries E."/>
            <person name="Morien E."/>
            <person name="Nambeesan S."/>
            <person name="Nguyen T."/>
            <person name="Pegot-Espagnet P."/>
            <person name="Pouilly N."/>
            <person name="Raftis F."/>
            <person name="Sallet E."/>
            <person name="Schiex T."/>
            <person name="Thomas J."/>
            <person name="Vandecasteele C."/>
            <person name="Vares D."/>
            <person name="Vear F."/>
            <person name="Vautrin S."/>
            <person name="Crespi M."/>
            <person name="Mangin B."/>
            <person name="Burke J.M."/>
            <person name="Salse J."/>
            <person name="Munos S."/>
            <person name="Vincourt P."/>
            <person name="Rieseberg L.H."/>
            <person name="Langlade N.B."/>
        </authorList>
    </citation>
    <scope>NUCLEOTIDE SEQUENCE</scope>
    <source>
        <tissue evidence="1">Leaves</tissue>
    </source>
</reference>
<accession>A0A9K3P145</accession>
<dbReference type="Proteomes" id="UP000215914">
    <property type="component" value="Unassembled WGS sequence"/>
</dbReference>
<dbReference type="EMBL" id="MNCJ02000317">
    <property type="protein sequence ID" value="KAF5820189.1"/>
    <property type="molecule type" value="Genomic_DNA"/>
</dbReference>